<evidence type="ECO:0000313" key="1">
    <source>
        <dbReference type="EMBL" id="MFC0317786.1"/>
    </source>
</evidence>
<comment type="caution">
    <text evidence="1">The sequence shown here is derived from an EMBL/GenBank/DDBJ whole genome shotgun (WGS) entry which is preliminary data.</text>
</comment>
<organism evidence="1 2">
    <name type="scientific">Olivibacter oleidegradans</name>
    <dbReference type="NCBI Taxonomy" id="760123"/>
    <lineage>
        <taxon>Bacteria</taxon>
        <taxon>Pseudomonadati</taxon>
        <taxon>Bacteroidota</taxon>
        <taxon>Sphingobacteriia</taxon>
        <taxon>Sphingobacteriales</taxon>
        <taxon>Sphingobacteriaceae</taxon>
        <taxon>Olivibacter</taxon>
    </lineage>
</organism>
<gene>
    <name evidence="1" type="ORF">ACFFI0_05675</name>
</gene>
<protein>
    <recommendedName>
        <fullName evidence="3">Porin</fullName>
    </recommendedName>
</protein>
<name>A0ABV6HGG4_9SPHI</name>
<sequence>MKKLVLVTLYCLSFFVSRGQQEFEWQVKAFGFADNREYLNAKLHSQSILGMRFAPEVGLRLDSTHRIRFGVNFLQEFGAEPFGEKVNPILYYNYENRGLSFYIGAFPRFELLGDYPRAVLNDTLMYYRPNIEGLFFRYRKGSFHQQIWVDWTSRQTAEKREQFMVGLSGRAQTGLFFFSHYLSMLHTANTSNGEFPVRDNMVALLQIGADLSDQWVLDSLTIAAGGLGSLDRIRGEYDTRTPKGFIADLHAAYRSWFIHNTFYKGQAHDILFGDRFYTKDSYDRLDLGWRPFRKGNVEGFFMFSLHFTPGEISNQQMIQLRYNFGKALKFN</sequence>
<dbReference type="Proteomes" id="UP001589774">
    <property type="component" value="Unassembled WGS sequence"/>
</dbReference>
<accession>A0ABV6HGG4</accession>
<reference evidence="1 2" key="1">
    <citation type="submission" date="2024-09" db="EMBL/GenBank/DDBJ databases">
        <authorList>
            <person name="Sun Q."/>
            <person name="Mori K."/>
        </authorList>
    </citation>
    <scope>NUCLEOTIDE SEQUENCE [LARGE SCALE GENOMIC DNA]</scope>
    <source>
        <strain evidence="1 2">CCM 7765</strain>
    </source>
</reference>
<proteinExistence type="predicted"/>
<evidence type="ECO:0008006" key="3">
    <source>
        <dbReference type="Google" id="ProtNLM"/>
    </source>
</evidence>
<evidence type="ECO:0000313" key="2">
    <source>
        <dbReference type="Proteomes" id="UP001589774"/>
    </source>
</evidence>
<keyword evidence="2" id="KW-1185">Reference proteome</keyword>
<dbReference type="EMBL" id="JBHLWO010000001">
    <property type="protein sequence ID" value="MFC0317786.1"/>
    <property type="molecule type" value="Genomic_DNA"/>
</dbReference>
<dbReference type="RefSeq" id="WP_149105176.1">
    <property type="nucleotide sequence ID" value="NZ_JBHLWO010000001.1"/>
</dbReference>